<dbReference type="PANTHER" id="PTHR46889:SF4">
    <property type="entry name" value="TRANSPOSASE INSO FOR INSERTION SEQUENCE ELEMENT IS911B-RELATED"/>
    <property type="match status" value="1"/>
</dbReference>
<dbReference type="GO" id="GO:0015074">
    <property type="term" value="P:DNA integration"/>
    <property type="evidence" value="ECO:0007669"/>
    <property type="project" value="InterPro"/>
</dbReference>
<dbReference type="SUPFAM" id="SSF53098">
    <property type="entry name" value="Ribonuclease H-like"/>
    <property type="match status" value="1"/>
</dbReference>
<dbReference type="Pfam" id="PF00665">
    <property type="entry name" value="rve"/>
    <property type="match status" value="1"/>
</dbReference>
<dbReference type="InterPro" id="IPR012337">
    <property type="entry name" value="RNaseH-like_sf"/>
</dbReference>
<dbReference type="AlphaFoldDB" id="A0A450YY76"/>
<feature type="domain" description="Integrase catalytic" evidence="1">
    <location>
        <begin position="40"/>
        <end position="214"/>
    </location>
</feature>
<dbReference type="PROSITE" id="PS50994">
    <property type="entry name" value="INTEGRASE"/>
    <property type="match status" value="1"/>
</dbReference>
<name>A0A450YY76_9GAMM</name>
<dbReference type="GO" id="GO:0003676">
    <property type="term" value="F:nucleic acid binding"/>
    <property type="evidence" value="ECO:0007669"/>
    <property type="project" value="InterPro"/>
</dbReference>
<organism evidence="2">
    <name type="scientific">Candidatus Kentrum sp. TC</name>
    <dbReference type="NCBI Taxonomy" id="2126339"/>
    <lineage>
        <taxon>Bacteria</taxon>
        <taxon>Pseudomonadati</taxon>
        <taxon>Pseudomonadota</taxon>
        <taxon>Gammaproteobacteria</taxon>
        <taxon>Candidatus Kentrum</taxon>
    </lineage>
</organism>
<dbReference type="InterPro" id="IPR001584">
    <property type="entry name" value="Integrase_cat-core"/>
</dbReference>
<proteinExistence type="predicted"/>
<dbReference type="EMBL" id="CAADFT010000065">
    <property type="protein sequence ID" value="VFK46484.1"/>
    <property type="molecule type" value="Genomic_DNA"/>
</dbReference>
<dbReference type="InterPro" id="IPR036397">
    <property type="entry name" value="RNaseH_sf"/>
</dbReference>
<accession>A0A450YY76</accession>
<sequence length="220" mass="24515">MSDDIEVMRENRKRVRRLMRKKGLVSVAPTSNSSRPAPAYKLYPYLLQGLCCASSSQIKCGARISLISVCPTGCLCNLAAVMDWYSCYVLAWEVSVTMDDAFCVSALESALWSHEHSQIFNTDQGAQFTDKSLTGVLKNAGEAISMDGKGRAMGNIMLERLWRSAKYEEVYLGDYQGVGELKAALKKYFTFYNTERPHQSHGNKTPLKVYDATSHLMLAA</sequence>
<reference evidence="2" key="1">
    <citation type="submission" date="2019-02" db="EMBL/GenBank/DDBJ databases">
        <authorList>
            <person name="Gruber-Vodicka R. H."/>
            <person name="Seah K. B. B."/>
        </authorList>
    </citation>
    <scope>NUCLEOTIDE SEQUENCE</scope>
    <source>
        <strain evidence="2">BECK_BZ125</strain>
    </source>
</reference>
<dbReference type="Gene3D" id="3.30.420.10">
    <property type="entry name" value="Ribonuclease H-like superfamily/Ribonuclease H"/>
    <property type="match status" value="1"/>
</dbReference>
<evidence type="ECO:0000259" key="1">
    <source>
        <dbReference type="PROSITE" id="PS50994"/>
    </source>
</evidence>
<evidence type="ECO:0000313" key="2">
    <source>
        <dbReference type="EMBL" id="VFK46484.1"/>
    </source>
</evidence>
<dbReference type="InterPro" id="IPR050900">
    <property type="entry name" value="Transposase_IS3/IS150/IS904"/>
</dbReference>
<dbReference type="PANTHER" id="PTHR46889">
    <property type="entry name" value="TRANSPOSASE INSF FOR INSERTION SEQUENCE IS3B-RELATED"/>
    <property type="match status" value="1"/>
</dbReference>
<protein>
    <submittedName>
        <fullName evidence="2">Putative transposase</fullName>
    </submittedName>
</protein>
<gene>
    <name evidence="2" type="ORF">BECKTC1821E_GA0114239_10659</name>
</gene>